<reference evidence="2 3" key="1">
    <citation type="submission" date="2024-05" db="EMBL/GenBank/DDBJ databases">
        <authorList>
            <person name="Wallberg A."/>
        </authorList>
    </citation>
    <scope>NUCLEOTIDE SEQUENCE [LARGE SCALE GENOMIC DNA]</scope>
</reference>
<protein>
    <submittedName>
        <fullName evidence="2">Uncharacterized protein</fullName>
    </submittedName>
</protein>
<evidence type="ECO:0000313" key="3">
    <source>
        <dbReference type="Proteomes" id="UP001497623"/>
    </source>
</evidence>
<feature type="chain" id="PRO_5043819546" evidence="1">
    <location>
        <begin position="19"/>
        <end position="107"/>
    </location>
</feature>
<name>A0AAV2PVC4_MEGNR</name>
<evidence type="ECO:0000256" key="1">
    <source>
        <dbReference type="SAM" id="SignalP"/>
    </source>
</evidence>
<dbReference type="AlphaFoldDB" id="A0AAV2PVC4"/>
<comment type="caution">
    <text evidence="2">The sequence shown here is derived from an EMBL/GenBank/DDBJ whole genome shotgun (WGS) entry which is preliminary data.</text>
</comment>
<feature type="signal peptide" evidence="1">
    <location>
        <begin position="1"/>
        <end position="18"/>
    </location>
</feature>
<dbReference type="EMBL" id="CAXKWB010001400">
    <property type="protein sequence ID" value="CAL4064280.1"/>
    <property type="molecule type" value="Genomic_DNA"/>
</dbReference>
<evidence type="ECO:0000313" key="2">
    <source>
        <dbReference type="EMBL" id="CAL4064280.1"/>
    </source>
</evidence>
<organism evidence="2 3">
    <name type="scientific">Meganyctiphanes norvegica</name>
    <name type="common">Northern krill</name>
    <name type="synonym">Thysanopoda norvegica</name>
    <dbReference type="NCBI Taxonomy" id="48144"/>
    <lineage>
        <taxon>Eukaryota</taxon>
        <taxon>Metazoa</taxon>
        <taxon>Ecdysozoa</taxon>
        <taxon>Arthropoda</taxon>
        <taxon>Crustacea</taxon>
        <taxon>Multicrustacea</taxon>
        <taxon>Malacostraca</taxon>
        <taxon>Eumalacostraca</taxon>
        <taxon>Eucarida</taxon>
        <taxon>Euphausiacea</taxon>
        <taxon>Euphausiidae</taxon>
        <taxon>Meganyctiphanes</taxon>
    </lineage>
</organism>
<accession>A0AAV2PVC4</accession>
<proteinExistence type="predicted"/>
<gene>
    <name evidence="2" type="ORF">MNOR_LOCUS3940</name>
</gene>
<keyword evidence="1" id="KW-0732">Signal</keyword>
<sequence length="107" mass="12265">MRLCFLILAMVGVQLVAPNCSDNDNGKKTFYYQSSNNRTWASLYNSWMQHLDFGEKIVEYTCPPNEDVEHWYRCHCMEADPLTTPTLPAVSSIESSFEYIVLDSTAN</sequence>
<keyword evidence="3" id="KW-1185">Reference proteome</keyword>
<dbReference type="Proteomes" id="UP001497623">
    <property type="component" value="Unassembled WGS sequence"/>
</dbReference>